<dbReference type="InterPro" id="IPR030678">
    <property type="entry name" value="Peptide/Ni-bd"/>
</dbReference>
<dbReference type="EMBL" id="VAUA01000014">
    <property type="protein sequence ID" value="TLP56002.1"/>
    <property type="molecule type" value="Genomic_DNA"/>
</dbReference>
<accession>A0ABY2UPI9</accession>
<dbReference type="Gene3D" id="3.40.190.10">
    <property type="entry name" value="Periplasmic binding protein-like II"/>
    <property type="match status" value="1"/>
</dbReference>
<evidence type="ECO:0000256" key="1">
    <source>
        <dbReference type="ARBA" id="ARBA00004418"/>
    </source>
</evidence>
<comment type="similarity">
    <text evidence="2">Belongs to the bacterial solute-binding protein 5 family.</text>
</comment>
<dbReference type="InterPro" id="IPR039424">
    <property type="entry name" value="SBP_5"/>
</dbReference>
<evidence type="ECO:0000256" key="2">
    <source>
        <dbReference type="ARBA" id="ARBA00005695"/>
    </source>
</evidence>
<dbReference type="SUPFAM" id="SSF53850">
    <property type="entry name" value="Periplasmic binding protein-like II"/>
    <property type="match status" value="1"/>
</dbReference>
<organism evidence="7 8">
    <name type="scientific">Parasedimentitalea maritima</name>
    <dbReference type="NCBI Taxonomy" id="2578117"/>
    <lineage>
        <taxon>Bacteria</taxon>
        <taxon>Pseudomonadati</taxon>
        <taxon>Pseudomonadota</taxon>
        <taxon>Alphaproteobacteria</taxon>
        <taxon>Rhodobacterales</taxon>
        <taxon>Paracoccaceae</taxon>
        <taxon>Parasedimentitalea</taxon>
    </lineage>
</organism>
<proteinExistence type="inferred from homology"/>
<protein>
    <submittedName>
        <fullName evidence="7">ABC transporter substrate-binding protein</fullName>
    </submittedName>
</protein>
<dbReference type="Pfam" id="PF00496">
    <property type="entry name" value="SBP_bac_5"/>
    <property type="match status" value="1"/>
</dbReference>
<evidence type="ECO:0000313" key="8">
    <source>
        <dbReference type="Proteomes" id="UP000305041"/>
    </source>
</evidence>
<evidence type="ECO:0000256" key="4">
    <source>
        <dbReference type="ARBA" id="ARBA00022729"/>
    </source>
</evidence>
<keyword evidence="8" id="KW-1185">Reference proteome</keyword>
<dbReference type="Gene3D" id="3.10.105.10">
    <property type="entry name" value="Dipeptide-binding Protein, Domain 3"/>
    <property type="match status" value="1"/>
</dbReference>
<comment type="subcellular location">
    <subcellularLocation>
        <location evidence="1">Periplasm</location>
    </subcellularLocation>
</comment>
<evidence type="ECO:0000259" key="6">
    <source>
        <dbReference type="Pfam" id="PF00496"/>
    </source>
</evidence>
<keyword evidence="3" id="KW-0813">Transport</keyword>
<feature type="signal peptide" evidence="5">
    <location>
        <begin position="1"/>
        <end position="36"/>
    </location>
</feature>
<sequence length="528" mass="56855">MNTSPNKGFPRVFFSKFSKLSLISALSTLAAASASAENRAPKELVIAAPFGPKSSVPDPRARQNGWLSNRAGVSETLIGLGYDMSMQPRLALSYENLSQTQWKIALREGVKFHDGSVLTAADVKDSFAKLDAEGHPAYNPRLSKLLGLKSITVEDTHTLIFETETPNSAFLWTLTEPSAAVMKDGYDDYPLIGTGPFVFEKAVTEKTYVSRGFADYWGGAPKLDRLVIDAIPDGAVAALALKSSDVHLVSNYPEADFAKLEEDQAGQRFAASTTRLFFYQPRMDGGPLANDALRQAVSLGLDRDTIVAASLAGVGGDVANSMFPANMTSWVNPHLMLPYDPAQAKALLDDAGIVDNDGNGIRELDGADVVLKLRTYEGRAALRPTLEISQAMLQQIGIGAEISIGEFGANNDALAAGEIDMHLQAWGTAPQGDPDYFPSTLVATGASYNIAGYSNPDLDALLEQGRSLFKTEERQPIYAKVQDIVNQDLPIIPLFHKTQVSVGNGKVIGYQIHPAETYLASPELDLAE</sequence>
<feature type="chain" id="PRO_5045070528" evidence="5">
    <location>
        <begin position="37"/>
        <end position="528"/>
    </location>
</feature>
<dbReference type="InterPro" id="IPR000914">
    <property type="entry name" value="SBP_5_dom"/>
</dbReference>
<dbReference type="PANTHER" id="PTHR30290">
    <property type="entry name" value="PERIPLASMIC BINDING COMPONENT OF ABC TRANSPORTER"/>
    <property type="match status" value="1"/>
</dbReference>
<gene>
    <name evidence="7" type="ORF">FEE96_22205</name>
</gene>
<dbReference type="PIRSF" id="PIRSF002741">
    <property type="entry name" value="MppA"/>
    <property type="match status" value="1"/>
</dbReference>
<evidence type="ECO:0000256" key="5">
    <source>
        <dbReference type="SAM" id="SignalP"/>
    </source>
</evidence>
<dbReference type="Proteomes" id="UP000305041">
    <property type="component" value="Unassembled WGS sequence"/>
</dbReference>
<evidence type="ECO:0000313" key="7">
    <source>
        <dbReference type="EMBL" id="TLP56002.1"/>
    </source>
</evidence>
<dbReference type="PANTHER" id="PTHR30290:SF10">
    <property type="entry name" value="PERIPLASMIC OLIGOPEPTIDE-BINDING PROTEIN-RELATED"/>
    <property type="match status" value="1"/>
</dbReference>
<comment type="caution">
    <text evidence="7">The sequence shown here is derived from an EMBL/GenBank/DDBJ whole genome shotgun (WGS) entry which is preliminary data.</text>
</comment>
<keyword evidence="4 5" id="KW-0732">Signal</keyword>
<name>A0ABY2UPI9_9RHOB</name>
<reference evidence="7 8" key="1">
    <citation type="submission" date="2019-05" db="EMBL/GenBank/DDBJ databases">
        <title>Draft genome sequence of Pelagicola sp. DSW4-44.</title>
        <authorList>
            <person name="Oh J."/>
        </authorList>
    </citation>
    <scope>NUCLEOTIDE SEQUENCE [LARGE SCALE GENOMIC DNA]</scope>
    <source>
        <strain evidence="7 8">DSW4-44</strain>
    </source>
</reference>
<evidence type="ECO:0000256" key="3">
    <source>
        <dbReference type="ARBA" id="ARBA00022448"/>
    </source>
</evidence>
<feature type="domain" description="Solute-binding protein family 5" evidence="6">
    <location>
        <begin position="86"/>
        <end position="447"/>
    </location>
</feature>